<dbReference type="Proteomes" id="UP001519654">
    <property type="component" value="Unassembled WGS sequence"/>
</dbReference>
<evidence type="ECO:0000256" key="4">
    <source>
        <dbReference type="ARBA" id="ARBA00022475"/>
    </source>
</evidence>
<feature type="transmembrane region" description="Helical" evidence="10">
    <location>
        <begin position="156"/>
        <end position="177"/>
    </location>
</feature>
<feature type="transmembrane region" description="Helical" evidence="10">
    <location>
        <begin position="64"/>
        <end position="82"/>
    </location>
</feature>
<dbReference type="PROSITE" id="PS50850">
    <property type="entry name" value="MFS"/>
    <property type="match status" value="1"/>
</dbReference>
<accession>A0ABS5YLD3</accession>
<dbReference type="EMBL" id="JAHKKG010000002">
    <property type="protein sequence ID" value="MBU2663528.1"/>
    <property type="molecule type" value="Genomic_DNA"/>
</dbReference>
<dbReference type="InterPro" id="IPR020846">
    <property type="entry name" value="MFS_dom"/>
</dbReference>
<feature type="transmembrane region" description="Helical" evidence="10">
    <location>
        <begin position="409"/>
        <end position="431"/>
    </location>
</feature>
<dbReference type="Gene3D" id="1.20.1250.20">
    <property type="entry name" value="MFS general substrate transporter like domains"/>
    <property type="match status" value="2"/>
</dbReference>
<keyword evidence="13" id="KW-1185">Reference proteome</keyword>
<evidence type="ECO:0000259" key="11">
    <source>
        <dbReference type="PROSITE" id="PS50850"/>
    </source>
</evidence>
<feature type="domain" description="Major facilitator superfamily (MFS) profile" evidence="11">
    <location>
        <begin position="64"/>
        <end position="496"/>
    </location>
</feature>
<dbReference type="InterPro" id="IPR036259">
    <property type="entry name" value="MFS_trans_sf"/>
</dbReference>
<evidence type="ECO:0000256" key="2">
    <source>
        <dbReference type="ARBA" id="ARBA00006523"/>
    </source>
</evidence>
<evidence type="ECO:0000256" key="9">
    <source>
        <dbReference type="SAM" id="MobiDB-lite"/>
    </source>
</evidence>
<evidence type="ECO:0000256" key="5">
    <source>
        <dbReference type="ARBA" id="ARBA00022597"/>
    </source>
</evidence>
<comment type="subcellular location">
    <subcellularLocation>
        <location evidence="1">Cell membrane</location>
        <topology evidence="1">Multi-pass membrane protein</topology>
    </subcellularLocation>
</comment>
<comment type="similarity">
    <text evidence="2">Belongs to the major facilitator superfamily. Set transporter family.</text>
</comment>
<feature type="transmembrane region" description="Helical" evidence="10">
    <location>
        <begin position="352"/>
        <end position="376"/>
    </location>
</feature>
<keyword evidence="4" id="KW-1003">Cell membrane</keyword>
<feature type="transmembrane region" description="Helical" evidence="10">
    <location>
        <begin position="131"/>
        <end position="150"/>
    </location>
</feature>
<comment type="caution">
    <text evidence="12">The sequence shown here is derived from an EMBL/GenBank/DDBJ whole genome shotgun (WGS) entry which is preliminary data.</text>
</comment>
<feature type="transmembrane region" description="Helical" evidence="10">
    <location>
        <begin position="198"/>
        <end position="216"/>
    </location>
</feature>
<evidence type="ECO:0000256" key="1">
    <source>
        <dbReference type="ARBA" id="ARBA00004651"/>
    </source>
</evidence>
<feature type="transmembrane region" description="Helical" evidence="10">
    <location>
        <begin position="473"/>
        <end position="491"/>
    </location>
</feature>
<feature type="transmembrane region" description="Helical" evidence="10">
    <location>
        <begin position="312"/>
        <end position="332"/>
    </location>
</feature>
<feature type="region of interest" description="Disordered" evidence="9">
    <location>
        <begin position="244"/>
        <end position="283"/>
    </location>
</feature>
<dbReference type="InterPro" id="IPR011701">
    <property type="entry name" value="MFS"/>
</dbReference>
<sequence>MFEPRFGRHELAFCAYLSFLDGEPGCAEGLLAEELDMERVAEERQASAGVGGESALRLTFRTPLYRGATVAMFLSGLGFSAAAPQIASFLVNELGGSLTEAGLFYLTSLTAPVAGYLVGARSDRTGRRLGLFRLCAAAGFVGWAGIALSTQLWMPYVLSAVALAFAGAAASQLFAALHDELSARPSPNNDGVVAVVRMALTGGWVVGPVAGAFLATQTSLRVMLFATALCTLAQIVPLGLTRTRASQSPPTLSAGTTLATEPGAPLASPAETPTAAWSGAPRVESPEAQAAGPAVAGPAEARAVGSGVRGPGVRAMVPLLVFTGLYVLVYAGESIKYAYLPIYMNQQLAFPAGLSGAIIGIQPLVEIVLMPIAVVVARRTGMLRLMVLGAGFGVVANVCFAATGTAAGLFAGQILMGGVWGVFAALGIIVAQRLLPTAVATASAIFMSSTAISSALGGAAGGIGAAVVGLPHVFAIPAVLSLAAVAGLAVMTRKTRPAL</sequence>
<name>A0ABS5YLD3_9ACTN</name>
<keyword evidence="5" id="KW-0762">Sugar transport</keyword>
<feature type="transmembrane region" description="Helical" evidence="10">
    <location>
        <begin position="222"/>
        <end position="240"/>
    </location>
</feature>
<dbReference type="PANTHER" id="PTHR23535">
    <property type="entry name" value="SUGAR EFFLUX TRANSPORTER A-RELATED"/>
    <property type="match status" value="1"/>
</dbReference>
<dbReference type="RefSeq" id="WP_215785445.1">
    <property type="nucleotide sequence ID" value="NZ_JAHKKG010000002.1"/>
</dbReference>
<dbReference type="Pfam" id="PF07690">
    <property type="entry name" value="MFS_1"/>
    <property type="match status" value="2"/>
</dbReference>
<evidence type="ECO:0000256" key="8">
    <source>
        <dbReference type="ARBA" id="ARBA00023136"/>
    </source>
</evidence>
<keyword evidence="8 10" id="KW-0472">Membrane</keyword>
<evidence type="ECO:0000256" key="7">
    <source>
        <dbReference type="ARBA" id="ARBA00022989"/>
    </source>
</evidence>
<feature type="transmembrane region" description="Helical" evidence="10">
    <location>
        <begin position="443"/>
        <end position="467"/>
    </location>
</feature>
<dbReference type="SUPFAM" id="SSF103473">
    <property type="entry name" value="MFS general substrate transporter"/>
    <property type="match status" value="1"/>
</dbReference>
<keyword evidence="7 10" id="KW-1133">Transmembrane helix</keyword>
<keyword evidence="6 10" id="KW-0812">Transmembrane</keyword>
<feature type="compositionally biased region" description="Polar residues" evidence="9">
    <location>
        <begin position="244"/>
        <end position="259"/>
    </location>
</feature>
<reference evidence="12 13" key="1">
    <citation type="submission" date="2021-06" db="EMBL/GenBank/DDBJ databases">
        <title>Actinoplanes lichenicola sp. nov., and Actinoplanes ovalisporus sp. nov., isolated from lichen in Thailand.</title>
        <authorList>
            <person name="Saeng-In P."/>
            <person name="Kanchanasin P."/>
            <person name="Yuki M."/>
            <person name="Kudo T."/>
            <person name="Ohkuma M."/>
            <person name="Phongsopitanun W."/>
            <person name="Tanasupawat S."/>
        </authorList>
    </citation>
    <scope>NUCLEOTIDE SEQUENCE [LARGE SCALE GENOMIC DNA]</scope>
    <source>
        <strain evidence="12 13">NBRC 110975</strain>
    </source>
</reference>
<dbReference type="PANTHER" id="PTHR23535:SF2">
    <property type="entry name" value="SUGAR EFFLUX TRANSPORTER A-RELATED"/>
    <property type="match status" value="1"/>
</dbReference>
<evidence type="ECO:0000313" key="12">
    <source>
        <dbReference type="EMBL" id="MBU2663528.1"/>
    </source>
</evidence>
<keyword evidence="3" id="KW-0813">Transport</keyword>
<organism evidence="12 13">
    <name type="scientific">Paractinoplanes bogorensis</name>
    <dbReference type="NCBI Taxonomy" id="1610840"/>
    <lineage>
        <taxon>Bacteria</taxon>
        <taxon>Bacillati</taxon>
        <taxon>Actinomycetota</taxon>
        <taxon>Actinomycetes</taxon>
        <taxon>Micromonosporales</taxon>
        <taxon>Micromonosporaceae</taxon>
        <taxon>Paractinoplanes</taxon>
    </lineage>
</organism>
<proteinExistence type="inferred from homology"/>
<evidence type="ECO:0000256" key="10">
    <source>
        <dbReference type="SAM" id="Phobius"/>
    </source>
</evidence>
<feature type="transmembrane region" description="Helical" evidence="10">
    <location>
        <begin position="383"/>
        <end position="403"/>
    </location>
</feature>
<feature type="transmembrane region" description="Helical" evidence="10">
    <location>
        <begin position="102"/>
        <end position="119"/>
    </location>
</feature>
<protein>
    <submittedName>
        <fullName evidence="12">MFS transporter</fullName>
    </submittedName>
</protein>
<evidence type="ECO:0000313" key="13">
    <source>
        <dbReference type="Proteomes" id="UP001519654"/>
    </source>
</evidence>
<evidence type="ECO:0000256" key="3">
    <source>
        <dbReference type="ARBA" id="ARBA00022448"/>
    </source>
</evidence>
<gene>
    <name evidence="12" type="ORF">KOI35_08425</name>
</gene>
<evidence type="ECO:0000256" key="6">
    <source>
        <dbReference type="ARBA" id="ARBA00022692"/>
    </source>
</evidence>